<gene>
    <name evidence="10" type="primary">acsF</name>
    <name evidence="12" type="ORF">NIES806_40090</name>
</gene>
<dbReference type="PANTHER" id="PTHR31053:SF2">
    <property type="entry name" value="MAGNESIUM-PROTOPORPHYRIN IX MONOMETHYL ESTER [OXIDATIVE] CYCLASE, CHLOROPLASTIC"/>
    <property type="match status" value="1"/>
</dbReference>
<dbReference type="InterPro" id="IPR003251">
    <property type="entry name" value="Rr_diiron-bd_dom"/>
</dbReference>
<evidence type="ECO:0000256" key="7">
    <source>
        <dbReference type="ARBA" id="ARBA00023004"/>
    </source>
</evidence>
<dbReference type="AlphaFoldDB" id="A0A1Z4V8L5"/>
<dbReference type="KEGG" id="dcm:NIES806_40090"/>
<dbReference type="EC" id="1.14.13.81" evidence="10"/>
<evidence type="ECO:0000256" key="2">
    <source>
        <dbReference type="ARBA" id="ARBA00006550"/>
    </source>
</evidence>
<keyword evidence="8 10" id="KW-0149">Chlorophyll biosynthesis</keyword>
<sequence>MVKGLLMVKSLDKSPLDLSKSGVKTPVQETLLTPRFYTTDFDTVAKMDISGYETELRAVIDELKADYNRHHFVRDDEFKQGWDHIVGEKRLAFIDFLERSCTSEFSGFLLFKELSRRLKDSNPLLSEAFAYLARDEARHAGFLNKSMADFNLSLDLSYLTKNRTYTFFPIEWVIYTVYLSEKIGYWRYILVFRHMEKNPEYQFYPLFRKFESWCQDENRHGDFFKALLRSQPQLWNNWKSRIWVRFFLLTVFATHTMTVFERGNFYEILGMHPRKYNTQVIEETNKTAAKAFPIILNTNHPYFFWYLEQCALYNQKIIDLNNVQDWGIVKFFQKIPLILMIFWYMFKIFLIKPIDTEATREQVC</sequence>
<comment type="function">
    <text evidence="10">Catalyzes the formation of the isocyclic ring in chlorophyll biosynthesis. Mediates the cyclase reaction, which results in the formation of divinylprotochlorophyllide (Pchlide) characteristic of all chlorophylls from magnesium-protoporphyrin IX 13-monomethyl ester (MgPMME).</text>
</comment>
<name>A0A1Z4V8L5_9CYAN</name>
<dbReference type="GO" id="GO:0036068">
    <property type="term" value="P:light-independent chlorophyll biosynthetic process"/>
    <property type="evidence" value="ECO:0007669"/>
    <property type="project" value="UniProtKB-UniRule"/>
</dbReference>
<comment type="catalytic activity">
    <reaction evidence="9 10">
        <text>Mg-protoporphyrin IX 13-monomethyl ester + 3 NADPH + 3 O2 + 2 H(+) = 3,8-divinyl protochlorophyllide a + 3 NADP(+) + 5 H2O</text>
        <dbReference type="Rhea" id="RHEA:33235"/>
        <dbReference type="ChEBI" id="CHEBI:15377"/>
        <dbReference type="ChEBI" id="CHEBI:15378"/>
        <dbReference type="ChEBI" id="CHEBI:15379"/>
        <dbReference type="ChEBI" id="CHEBI:57783"/>
        <dbReference type="ChEBI" id="CHEBI:58349"/>
        <dbReference type="ChEBI" id="CHEBI:58632"/>
        <dbReference type="ChEBI" id="CHEBI:60491"/>
        <dbReference type="EC" id="1.14.13.81"/>
    </reaction>
</comment>
<evidence type="ECO:0000256" key="9">
    <source>
        <dbReference type="ARBA" id="ARBA00049231"/>
    </source>
</evidence>
<evidence type="ECO:0000256" key="8">
    <source>
        <dbReference type="ARBA" id="ARBA00023171"/>
    </source>
</evidence>
<dbReference type="PANTHER" id="PTHR31053">
    <property type="entry name" value="MAGNESIUM-PROTOPORPHYRIN IX MONOMETHYL ESTER [OXIDATIVE] CYCLASE, CHLOROPLASTIC"/>
    <property type="match status" value="1"/>
</dbReference>
<evidence type="ECO:0000256" key="3">
    <source>
        <dbReference type="ARBA" id="ARBA00022531"/>
    </source>
</evidence>
<evidence type="ECO:0000313" key="13">
    <source>
        <dbReference type="Proteomes" id="UP000218702"/>
    </source>
</evidence>
<dbReference type="EMBL" id="AP018316">
    <property type="protein sequence ID" value="BAZ87778.1"/>
    <property type="molecule type" value="Genomic_DNA"/>
</dbReference>
<keyword evidence="5 10" id="KW-0521">NADP</keyword>
<reference evidence="12 13" key="1">
    <citation type="submission" date="2017-06" db="EMBL/GenBank/DDBJ databases">
        <title>Genome sequencing of cyanobaciteial culture collection at National Institute for Environmental Studies (NIES).</title>
        <authorList>
            <person name="Hirose Y."/>
            <person name="Shimura Y."/>
            <person name="Fujisawa T."/>
            <person name="Nakamura Y."/>
            <person name="Kawachi M."/>
        </authorList>
    </citation>
    <scope>NUCLEOTIDE SEQUENCE [LARGE SCALE GENOMIC DNA]</scope>
    <source>
        <strain evidence="12 13">NIES-806</strain>
    </source>
</reference>
<dbReference type="Proteomes" id="UP000218702">
    <property type="component" value="Chromosome"/>
</dbReference>
<evidence type="ECO:0000256" key="4">
    <source>
        <dbReference type="ARBA" id="ARBA00022723"/>
    </source>
</evidence>
<evidence type="ECO:0000256" key="10">
    <source>
        <dbReference type="HAMAP-Rule" id="MF_01840"/>
    </source>
</evidence>
<dbReference type="HAMAP" id="MF_01840">
    <property type="entry name" value="AcsF"/>
    <property type="match status" value="1"/>
</dbReference>
<comment type="cofactor">
    <cofactor evidence="1 10">
        <name>Fe cation</name>
        <dbReference type="ChEBI" id="CHEBI:24875"/>
    </cofactor>
</comment>
<keyword evidence="6 10" id="KW-0560">Oxidoreductase</keyword>
<dbReference type="NCBIfam" id="NF010172">
    <property type="entry name" value="PRK13654.1"/>
    <property type="match status" value="1"/>
</dbReference>
<proteinExistence type="inferred from homology"/>
<dbReference type="InterPro" id="IPR008434">
    <property type="entry name" value="AcsF"/>
</dbReference>
<dbReference type="CDD" id="cd01047">
    <property type="entry name" value="ACSF"/>
    <property type="match status" value="1"/>
</dbReference>
<dbReference type="NCBIfam" id="TIGR02029">
    <property type="entry name" value="AcsF"/>
    <property type="match status" value="1"/>
</dbReference>
<dbReference type="UniPathway" id="UPA00670"/>
<dbReference type="SUPFAM" id="SSF47240">
    <property type="entry name" value="Ferritin-like"/>
    <property type="match status" value="1"/>
</dbReference>
<dbReference type="GO" id="GO:0015979">
    <property type="term" value="P:photosynthesis"/>
    <property type="evidence" value="ECO:0007669"/>
    <property type="project" value="UniProtKB-UniRule"/>
</dbReference>
<evidence type="ECO:0000259" key="11">
    <source>
        <dbReference type="Pfam" id="PF02915"/>
    </source>
</evidence>
<feature type="domain" description="Rubrerythrin diiron-binding" evidence="11">
    <location>
        <begin position="95"/>
        <end position="228"/>
    </location>
</feature>
<comment type="pathway">
    <text evidence="10">Porphyrin-containing compound metabolism; chlorophyll biosynthesis (light-independent).</text>
</comment>
<dbReference type="InterPro" id="IPR009078">
    <property type="entry name" value="Ferritin-like_SF"/>
</dbReference>
<evidence type="ECO:0000256" key="6">
    <source>
        <dbReference type="ARBA" id="ARBA00023002"/>
    </source>
</evidence>
<keyword evidence="3 10" id="KW-0602">Photosynthesis</keyword>
<evidence type="ECO:0000256" key="5">
    <source>
        <dbReference type="ARBA" id="ARBA00022857"/>
    </source>
</evidence>
<keyword evidence="7 10" id="KW-0408">Iron</keyword>
<evidence type="ECO:0000313" key="12">
    <source>
        <dbReference type="EMBL" id="BAZ87778.1"/>
    </source>
</evidence>
<organism evidence="12 13">
    <name type="scientific">Dolichospermum compactum NIES-806</name>
    <dbReference type="NCBI Taxonomy" id="1973481"/>
    <lineage>
        <taxon>Bacteria</taxon>
        <taxon>Bacillati</taxon>
        <taxon>Cyanobacteriota</taxon>
        <taxon>Cyanophyceae</taxon>
        <taxon>Nostocales</taxon>
        <taxon>Aphanizomenonaceae</taxon>
        <taxon>Dolichospermum</taxon>
        <taxon>Dolichospermum compactum</taxon>
    </lineage>
</organism>
<comment type="similarity">
    <text evidence="2 10">Belongs to the AcsF family.</text>
</comment>
<accession>A0A1Z4V8L5</accession>
<dbReference type="Pfam" id="PF02915">
    <property type="entry name" value="Rubrerythrin"/>
    <property type="match status" value="1"/>
</dbReference>
<keyword evidence="13" id="KW-1185">Reference proteome</keyword>
<dbReference type="GO" id="GO:0005506">
    <property type="term" value="F:iron ion binding"/>
    <property type="evidence" value="ECO:0007669"/>
    <property type="project" value="UniProtKB-UniRule"/>
</dbReference>
<keyword evidence="4 10" id="KW-0479">Metal-binding</keyword>
<protein>
    <recommendedName>
        <fullName evidence="10">Magnesium-protoporphyrin IX monomethyl ester [oxidative] cyclase</fullName>
        <shortName evidence="10">Mg-protoporphyrin IX monomethyl ester oxidative cyclase</shortName>
        <ecNumber evidence="10">1.14.13.81</ecNumber>
    </recommendedName>
</protein>
<dbReference type="GO" id="GO:0048529">
    <property type="term" value="F:magnesium-protoporphyrin IX monomethyl ester (oxidative) cyclase activity"/>
    <property type="evidence" value="ECO:0007669"/>
    <property type="project" value="UniProtKB-UniRule"/>
</dbReference>
<evidence type="ECO:0000256" key="1">
    <source>
        <dbReference type="ARBA" id="ARBA00001962"/>
    </source>
</evidence>